<comment type="caution">
    <text evidence="7">Lacks conserved residue(s) required for the propagation of feature annotation.</text>
</comment>
<feature type="binding site" evidence="7">
    <location>
        <begin position="103"/>
        <end position="109"/>
    </location>
    <ligand>
        <name>S-adenosyl-L-methionine</name>
        <dbReference type="ChEBI" id="CHEBI:59789"/>
    </ligand>
</feature>
<evidence type="ECO:0000256" key="5">
    <source>
        <dbReference type="ARBA" id="ARBA00022691"/>
    </source>
</evidence>
<dbReference type="CDD" id="cd02440">
    <property type="entry name" value="AdoMet_MTases"/>
    <property type="match status" value="1"/>
</dbReference>
<organism evidence="10 11">
    <name type="scientific">Lentilactobacillus hilgardii</name>
    <name type="common">Lactobacillus hilgardii</name>
    <dbReference type="NCBI Taxonomy" id="1588"/>
    <lineage>
        <taxon>Bacteria</taxon>
        <taxon>Bacillati</taxon>
        <taxon>Bacillota</taxon>
        <taxon>Bacilli</taxon>
        <taxon>Lactobacillales</taxon>
        <taxon>Lactobacillaceae</taxon>
        <taxon>Lentilactobacillus</taxon>
    </lineage>
</organism>
<dbReference type="AlphaFoldDB" id="A0A6P1EDI5"/>
<keyword evidence="5 7" id="KW-0949">S-adenosyl-L-methionine</keyword>
<dbReference type="InterPro" id="IPR027391">
    <property type="entry name" value="Nol1_Nop2_Fmu_2"/>
</dbReference>
<dbReference type="EMBL" id="CP047121">
    <property type="protein sequence ID" value="QHB52064.1"/>
    <property type="molecule type" value="Genomic_DNA"/>
</dbReference>
<dbReference type="SMR" id="A0A6P1EDI5"/>
<dbReference type="SUPFAM" id="SSF53335">
    <property type="entry name" value="S-adenosyl-L-methionine-dependent methyltransferases"/>
    <property type="match status" value="1"/>
</dbReference>
<protein>
    <submittedName>
        <fullName evidence="10">RNA methyltransferase</fullName>
    </submittedName>
</protein>
<accession>A0A6P1EDI5</accession>
<dbReference type="PROSITE" id="PS51686">
    <property type="entry name" value="SAM_MT_RSMB_NOP"/>
    <property type="match status" value="1"/>
</dbReference>
<dbReference type="Gene3D" id="3.40.50.150">
    <property type="entry name" value="Vaccinia Virus protein VP39"/>
    <property type="match status" value="1"/>
</dbReference>
<dbReference type="InterPro" id="IPR049560">
    <property type="entry name" value="MeTrfase_RsmB-F_NOP2_cat"/>
</dbReference>
<dbReference type="Pfam" id="PF01189">
    <property type="entry name" value="Methyltr_RsmB-F"/>
    <property type="match status" value="1"/>
</dbReference>
<evidence type="ECO:0000256" key="2">
    <source>
        <dbReference type="ARBA" id="ARBA00022490"/>
    </source>
</evidence>
<dbReference type="InterPro" id="IPR001678">
    <property type="entry name" value="MeTrfase_RsmB-F_NOP2_dom"/>
</dbReference>
<keyword evidence="2" id="KW-0963">Cytoplasm</keyword>
<evidence type="ECO:0000313" key="11">
    <source>
        <dbReference type="Proteomes" id="UP000465035"/>
    </source>
</evidence>
<keyword evidence="3 7" id="KW-0489">Methyltransferase</keyword>
<evidence type="ECO:0000256" key="4">
    <source>
        <dbReference type="ARBA" id="ARBA00022679"/>
    </source>
</evidence>
<evidence type="ECO:0000256" key="7">
    <source>
        <dbReference type="PROSITE-ProRule" id="PRU01023"/>
    </source>
</evidence>
<dbReference type="GeneID" id="69058224"/>
<dbReference type="PROSITE" id="PS01153">
    <property type="entry name" value="NOL1_NOP2_SUN"/>
    <property type="match status" value="1"/>
</dbReference>
<evidence type="ECO:0000256" key="8">
    <source>
        <dbReference type="SAM" id="MobiDB-lite"/>
    </source>
</evidence>
<gene>
    <name evidence="10" type="ORF">GQR93_07605</name>
</gene>
<evidence type="ECO:0000256" key="3">
    <source>
        <dbReference type="ARBA" id="ARBA00022603"/>
    </source>
</evidence>
<keyword evidence="6 7" id="KW-0694">RNA-binding</keyword>
<dbReference type="RefSeq" id="WP_003553980.1">
    <property type="nucleotide sequence ID" value="NZ_CABKOL010000102.1"/>
</dbReference>
<evidence type="ECO:0000256" key="1">
    <source>
        <dbReference type="ARBA" id="ARBA00007494"/>
    </source>
</evidence>
<feature type="binding site" evidence="7">
    <location>
        <position position="172"/>
    </location>
    <ligand>
        <name>S-adenosyl-L-methionine</name>
        <dbReference type="ChEBI" id="CHEBI:59789"/>
    </ligand>
</feature>
<dbReference type="InterPro" id="IPR031340">
    <property type="entry name" value="RsmF_methylt_CI"/>
</dbReference>
<dbReference type="PANTHER" id="PTHR22807:SF30">
    <property type="entry name" value="28S RRNA (CYTOSINE(4447)-C(5))-METHYLTRANSFERASE-RELATED"/>
    <property type="match status" value="1"/>
</dbReference>
<dbReference type="Pfam" id="PF13636">
    <property type="entry name" value="Methyltranf_PUA"/>
    <property type="match status" value="1"/>
</dbReference>
<sequence length="467" mass="52332">MQLPDDFKNKYTKLLGQQEALQFLASFSKTANHGFRLNPLKQNQPVNIDLSHPTAHCQLGYYGDVSGKTVAHQSGAVYSQEPSAMYVGEVAAPKAGERVLDLCAAPGGKTTHVGSYMANSGLLIANEIDHKRSKVLMENVERFGLTNTIVTNSTPEIIAKQLPNFFDRILVDAPCSGEGMFRKDPDAVSYWSLGYPEECATRQRQILSETVKNLKHGGELIYSTCTFAPEEDEQIIAWLVKQYHFDILPVKKFPGMDNGRPDWADGNPDLVNCVRIFPNHFNGEGHFIAKLKKPEESSSPIPHPSKQKKRRQRDTKNTTTLSADQRTLWENFAAEMLKTLPIGNLRTFKETLYSVPLETPDLGKIKIVRDGLQLGFFKKNRFEPSYALALALRPDTAKRVIDISTDDWKKYVHGDTFTVNKELKKGWYLLACEGQSIGFSKIVNGTAKNFFPKGLRFQPTSSINDAK</sequence>
<dbReference type="InterPro" id="IPR031341">
    <property type="entry name" value="Methyltr_RsmF_N"/>
</dbReference>
<dbReference type="CDD" id="cd21147">
    <property type="entry name" value="RsmF_methylt_CTD1"/>
    <property type="match status" value="1"/>
</dbReference>
<evidence type="ECO:0000256" key="6">
    <source>
        <dbReference type="ARBA" id="ARBA00022884"/>
    </source>
</evidence>
<proteinExistence type="inferred from homology"/>
<dbReference type="InterPro" id="IPR018314">
    <property type="entry name" value="RsmB/NOL1/NOP2-like_CS"/>
</dbReference>
<dbReference type="InterPro" id="IPR029063">
    <property type="entry name" value="SAM-dependent_MTases_sf"/>
</dbReference>
<dbReference type="Pfam" id="PF17126">
    <property type="entry name" value="RsmF_methylt_CI"/>
    <property type="match status" value="1"/>
</dbReference>
<evidence type="ECO:0000313" key="10">
    <source>
        <dbReference type="EMBL" id="QHB52064.1"/>
    </source>
</evidence>
<comment type="similarity">
    <text evidence="1 7">Belongs to the class I-like SAM-binding methyltransferase superfamily. RsmB/NOP family.</text>
</comment>
<name>A0A6P1EDI5_LENHI</name>
<dbReference type="GO" id="GO:0003723">
    <property type="term" value="F:RNA binding"/>
    <property type="evidence" value="ECO:0007669"/>
    <property type="project" value="UniProtKB-UniRule"/>
</dbReference>
<dbReference type="InterPro" id="IPR023267">
    <property type="entry name" value="RCMT"/>
</dbReference>
<dbReference type="Gene3D" id="3.30.70.1170">
    <property type="entry name" value="Sun protein, domain 3"/>
    <property type="match status" value="1"/>
</dbReference>
<evidence type="ECO:0000259" key="9">
    <source>
        <dbReference type="PROSITE" id="PS51686"/>
    </source>
</evidence>
<dbReference type="GO" id="GO:0008173">
    <property type="term" value="F:RNA methyltransferase activity"/>
    <property type="evidence" value="ECO:0007669"/>
    <property type="project" value="InterPro"/>
</dbReference>
<feature type="domain" description="SAM-dependent MTase RsmB/NOP-type" evidence="9">
    <location>
        <begin position="11"/>
        <end position="294"/>
    </location>
</feature>
<dbReference type="Pfam" id="PF17125">
    <property type="entry name" value="Methyltr_RsmF_N"/>
    <property type="match status" value="1"/>
</dbReference>
<dbReference type="Gene3D" id="2.30.130.60">
    <property type="match status" value="1"/>
</dbReference>
<feature type="binding site" evidence="7">
    <location>
        <position position="127"/>
    </location>
    <ligand>
        <name>S-adenosyl-L-methionine</name>
        <dbReference type="ChEBI" id="CHEBI:59789"/>
    </ligand>
</feature>
<dbReference type="GO" id="GO:0001510">
    <property type="term" value="P:RNA methylation"/>
    <property type="evidence" value="ECO:0007669"/>
    <property type="project" value="InterPro"/>
</dbReference>
<dbReference type="PANTHER" id="PTHR22807">
    <property type="entry name" value="NOP2 YEAST -RELATED NOL1/NOP2/FMU SUN DOMAIN-CONTAINING"/>
    <property type="match status" value="1"/>
</dbReference>
<keyword evidence="4 7" id="KW-0808">Transferase</keyword>
<feature type="region of interest" description="Disordered" evidence="8">
    <location>
        <begin position="292"/>
        <end position="320"/>
    </location>
</feature>
<dbReference type="PRINTS" id="PR02008">
    <property type="entry name" value="RCMTFAMILY"/>
</dbReference>
<feature type="active site" description="Nucleophile" evidence="7">
    <location>
        <position position="225"/>
    </location>
</feature>
<reference evidence="10 11" key="1">
    <citation type="submission" date="2019-12" db="EMBL/GenBank/DDBJ databases">
        <title>Lactobacillus hilgardii FLUB.</title>
        <authorList>
            <person name="Gustaw K."/>
        </authorList>
    </citation>
    <scope>NUCLEOTIDE SEQUENCE [LARGE SCALE GENOMIC DNA]</scope>
    <source>
        <strain evidence="10 11">FLUB</strain>
    </source>
</reference>
<dbReference type="Proteomes" id="UP000465035">
    <property type="component" value="Chromosome"/>
</dbReference>